<keyword evidence="3" id="KW-1185">Reference proteome</keyword>
<comment type="caution">
    <text evidence="2">The sequence shown here is derived from an EMBL/GenBank/DDBJ whole genome shotgun (WGS) entry which is preliminary data.</text>
</comment>
<dbReference type="SUPFAM" id="SSF53474">
    <property type="entry name" value="alpha/beta-Hydrolases"/>
    <property type="match status" value="1"/>
</dbReference>
<evidence type="ECO:0000259" key="1">
    <source>
        <dbReference type="Pfam" id="PF12697"/>
    </source>
</evidence>
<dbReference type="Pfam" id="PF12697">
    <property type="entry name" value="Abhydrolase_6"/>
    <property type="match status" value="1"/>
</dbReference>
<dbReference type="PANTHER" id="PTHR43194:SF2">
    <property type="entry name" value="PEROXISOMAL MEMBRANE PROTEIN LPX1"/>
    <property type="match status" value="1"/>
</dbReference>
<dbReference type="Gene3D" id="3.40.50.1820">
    <property type="entry name" value="alpha/beta hydrolase"/>
    <property type="match status" value="1"/>
</dbReference>
<dbReference type="InterPro" id="IPR050228">
    <property type="entry name" value="Carboxylesterase_BioH"/>
</dbReference>
<evidence type="ECO:0000313" key="2">
    <source>
        <dbReference type="EMBL" id="RYB03371.1"/>
    </source>
</evidence>
<reference evidence="2 3" key="1">
    <citation type="submission" date="2018-09" db="EMBL/GenBank/DDBJ databases">
        <authorList>
            <person name="Grouzdev D.S."/>
            <person name="Krutkina M.S."/>
        </authorList>
    </citation>
    <scope>NUCLEOTIDE SEQUENCE [LARGE SCALE GENOMIC DNA]</scope>
    <source>
        <strain evidence="2 3">RmlP001</strain>
    </source>
</reference>
<proteinExistence type="predicted"/>
<evidence type="ECO:0000313" key="3">
    <source>
        <dbReference type="Proteomes" id="UP000289411"/>
    </source>
</evidence>
<name>A0A4Q2RDN1_9HYPH</name>
<dbReference type="RefSeq" id="WP_129220324.1">
    <property type="nucleotide sequence ID" value="NZ_QYBC01000014.1"/>
</dbReference>
<keyword evidence="2" id="KW-0378">Hydrolase</keyword>
<gene>
    <name evidence="2" type="ORF">D3272_16530</name>
</gene>
<feature type="domain" description="AB hydrolase-1" evidence="1">
    <location>
        <begin position="34"/>
        <end position="285"/>
    </location>
</feature>
<protein>
    <submittedName>
        <fullName evidence="2">Alpha/beta hydrolase</fullName>
    </submittedName>
</protein>
<dbReference type="EMBL" id="QYBC01000014">
    <property type="protein sequence ID" value="RYB03371.1"/>
    <property type="molecule type" value="Genomic_DNA"/>
</dbReference>
<dbReference type="InterPro" id="IPR029058">
    <property type="entry name" value="AB_hydrolase_fold"/>
</dbReference>
<organism evidence="2 3">
    <name type="scientific">Lichenibacterium ramalinae</name>
    <dbReference type="NCBI Taxonomy" id="2316527"/>
    <lineage>
        <taxon>Bacteria</taxon>
        <taxon>Pseudomonadati</taxon>
        <taxon>Pseudomonadota</taxon>
        <taxon>Alphaproteobacteria</taxon>
        <taxon>Hyphomicrobiales</taxon>
        <taxon>Lichenihabitantaceae</taxon>
        <taxon>Lichenibacterium</taxon>
    </lineage>
</organism>
<dbReference type="Proteomes" id="UP000289411">
    <property type="component" value="Unassembled WGS sequence"/>
</dbReference>
<reference evidence="2 3" key="2">
    <citation type="submission" date="2019-02" db="EMBL/GenBank/DDBJ databases">
        <title>'Lichenibacterium ramalinii' gen. nov. sp. nov., 'Lichenibacterium minor' gen. nov. sp. nov.</title>
        <authorList>
            <person name="Pankratov T."/>
        </authorList>
    </citation>
    <scope>NUCLEOTIDE SEQUENCE [LARGE SCALE GENOMIC DNA]</scope>
    <source>
        <strain evidence="2 3">RmlP001</strain>
    </source>
</reference>
<dbReference type="PANTHER" id="PTHR43194">
    <property type="entry name" value="HYDROLASE ALPHA/BETA FOLD FAMILY"/>
    <property type="match status" value="1"/>
</dbReference>
<sequence>MSDADTASRFVPAADGLRLHYRDVGRGAAGALPVVCLPGLTRTTADFDVLAAHLAGGGAAGPPRRVLSLDYRGRGGSDHDPAPANYSVPVEAGDVLAVLAAADVPEAVFVGTSRGGLIAMVLSGIRPGLVRGAVLNDIGPVLAPAGLERIRGYVGRLPPPRDWDDAVRTIQGYAGAQFTGLSAEDWLHFARTTYVERDGGFAGRYDPALAEGLRALDPSKPLPVLWDQFAGLSAAPLLVVRGENTDLLSEDTAAEMLRRHPDAALFTVPGQGHAPLLTDPATLARIADFARRCDEARPEASAAPSARLY</sequence>
<dbReference type="OrthoDB" id="9791366at2"/>
<dbReference type="AlphaFoldDB" id="A0A4Q2RDN1"/>
<accession>A0A4Q2RDN1</accession>
<dbReference type="GO" id="GO:0016787">
    <property type="term" value="F:hydrolase activity"/>
    <property type="evidence" value="ECO:0007669"/>
    <property type="project" value="UniProtKB-KW"/>
</dbReference>
<dbReference type="InterPro" id="IPR000073">
    <property type="entry name" value="AB_hydrolase_1"/>
</dbReference>